<keyword evidence="3" id="KW-0812">Transmembrane</keyword>
<dbReference type="EMBL" id="CP132942">
    <property type="protein sequence ID" value="XCB32988.1"/>
    <property type="molecule type" value="Genomic_DNA"/>
</dbReference>
<organism evidence="4">
    <name type="scientific">Tunturiibacter psychrotolerans</name>
    <dbReference type="NCBI Taxonomy" id="3069686"/>
    <lineage>
        <taxon>Bacteria</taxon>
        <taxon>Pseudomonadati</taxon>
        <taxon>Acidobacteriota</taxon>
        <taxon>Terriglobia</taxon>
        <taxon>Terriglobales</taxon>
        <taxon>Acidobacteriaceae</taxon>
        <taxon>Tunturiibacter</taxon>
    </lineage>
</organism>
<dbReference type="PANTHER" id="PTHR32347">
    <property type="entry name" value="EFFLUX SYSTEM COMPONENT YKNX-RELATED"/>
    <property type="match status" value="1"/>
</dbReference>
<dbReference type="KEGG" id="tpsc:RBB77_21610"/>
<dbReference type="PANTHER" id="PTHR32347:SF23">
    <property type="entry name" value="BLL5650 PROTEIN"/>
    <property type="match status" value="1"/>
</dbReference>
<evidence type="ECO:0000256" key="1">
    <source>
        <dbReference type="ARBA" id="ARBA00004196"/>
    </source>
</evidence>
<reference evidence="4" key="1">
    <citation type="submission" date="2023-08" db="EMBL/GenBank/DDBJ databases">
        <authorList>
            <person name="Messyasz A."/>
            <person name="Mannisto M.K."/>
            <person name="Kerkhof L.J."/>
            <person name="Haggblom M."/>
        </authorList>
    </citation>
    <scope>NUCLEOTIDE SEQUENCE</scope>
    <source>
        <strain evidence="4">X5P6</strain>
    </source>
</reference>
<dbReference type="RefSeq" id="WP_353063830.1">
    <property type="nucleotide sequence ID" value="NZ_CP132942.1"/>
</dbReference>
<dbReference type="AlphaFoldDB" id="A0AAU7ZPX7"/>
<keyword evidence="2" id="KW-0175">Coiled coil</keyword>
<protein>
    <recommendedName>
        <fullName evidence="5">HlyD family efflux transporter periplasmic adaptor subunit</fullName>
    </recommendedName>
</protein>
<evidence type="ECO:0008006" key="5">
    <source>
        <dbReference type="Google" id="ProtNLM"/>
    </source>
</evidence>
<sequence>MNDSVGAFHIALAAAVVGWLVFVISHSFAVWKKRNDNGDPHVSRGLLYIGLLLCAVAFAGGWLNRELTRRAGVILGTDFFVVRAHAKTTPHLIQSDSVNDGAKIASFEDPEADREEEQLRGEIKVLEDQIASTRLKPLVLDPEDIRLSQDANDSQRARLSQLGYGVLGARQSDPPFMQVLNNDDFVGAEQAKSDAASAQFMRTSALVQAGVMSRDKLEAAKTAAQTAAKELLERENLIQSAKAGSEEIAYAESAIRRDGERARAERAAELAALDARLSELRTSLLQLQGQRRVVAPFAGTVVYRHPTPALAEDSKVILALAKGPGFLATVQLPAREASMLVPGQELRMKLKYSLVSEEVFGRLQSVQAVPGYPDRRDLLIECNLPSEQFAAFASGAIPVTLQWRPPLYSDRIAQAGLAFSLLPMVVWIFKKLRAHLTPRTAKNVDESEQSSSYSTEEEELHQLGIKLGESLRNQMPSSVVAKQVHSALAIQPAISAHLMKTLEYKGTSRSEPASGVSFANPMVEDVDRVLAQLDPSARDLSAVSQ</sequence>
<feature type="transmembrane region" description="Helical" evidence="3">
    <location>
        <begin position="6"/>
        <end position="24"/>
    </location>
</feature>
<dbReference type="InterPro" id="IPR050465">
    <property type="entry name" value="UPF0194_transport"/>
</dbReference>
<proteinExistence type="predicted"/>
<accession>A0AAU7ZPX7</accession>
<keyword evidence="3" id="KW-0472">Membrane</keyword>
<gene>
    <name evidence="4" type="ORF">RBB77_21610</name>
</gene>
<dbReference type="GO" id="GO:0030313">
    <property type="term" value="C:cell envelope"/>
    <property type="evidence" value="ECO:0007669"/>
    <property type="project" value="UniProtKB-SubCell"/>
</dbReference>
<keyword evidence="3" id="KW-1133">Transmembrane helix</keyword>
<evidence type="ECO:0000256" key="2">
    <source>
        <dbReference type="ARBA" id="ARBA00023054"/>
    </source>
</evidence>
<name>A0AAU7ZPX7_9BACT</name>
<feature type="transmembrane region" description="Helical" evidence="3">
    <location>
        <begin position="45"/>
        <end position="63"/>
    </location>
</feature>
<evidence type="ECO:0000313" key="4">
    <source>
        <dbReference type="EMBL" id="XCB32988.1"/>
    </source>
</evidence>
<reference evidence="4" key="2">
    <citation type="journal article" date="2024" name="Environ. Microbiol.">
        <title>Genome analysis and description of Tunturibacter gen. nov. expands the diversity of Terriglobia in tundra soils.</title>
        <authorList>
            <person name="Messyasz A."/>
            <person name="Mannisto M.K."/>
            <person name="Kerkhof L.J."/>
            <person name="Haggblom M.M."/>
        </authorList>
    </citation>
    <scope>NUCLEOTIDE SEQUENCE</scope>
    <source>
        <strain evidence="4">X5P6</strain>
    </source>
</reference>
<comment type="subcellular location">
    <subcellularLocation>
        <location evidence="1">Cell envelope</location>
    </subcellularLocation>
</comment>
<evidence type="ECO:0000256" key="3">
    <source>
        <dbReference type="SAM" id="Phobius"/>
    </source>
</evidence>